<protein>
    <submittedName>
        <fullName evidence="2">Uncharacterized protein</fullName>
    </submittedName>
</protein>
<reference evidence="2" key="1">
    <citation type="submission" date="2022-11" db="UniProtKB">
        <authorList>
            <consortium name="WormBaseParasite"/>
        </authorList>
    </citation>
    <scope>IDENTIFICATION</scope>
</reference>
<dbReference type="AlphaFoldDB" id="A0A914MSB0"/>
<dbReference type="WBParaSite" id="Minc3s02544g30571">
    <property type="protein sequence ID" value="Minc3s02544g30571"/>
    <property type="gene ID" value="Minc3s02544g30571"/>
</dbReference>
<keyword evidence="1" id="KW-1185">Reference proteome</keyword>
<evidence type="ECO:0000313" key="2">
    <source>
        <dbReference type="WBParaSite" id="Minc3s02544g30571"/>
    </source>
</evidence>
<name>A0A914MSB0_MELIC</name>
<accession>A0A914MSB0</accession>
<organism evidence="1 2">
    <name type="scientific">Meloidogyne incognita</name>
    <name type="common">Southern root-knot nematode worm</name>
    <name type="synonym">Oxyuris incognita</name>
    <dbReference type="NCBI Taxonomy" id="6306"/>
    <lineage>
        <taxon>Eukaryota</taxon>
        <taxon>Metazoa</taxon>
        <taxon>Ecdysozoa</taxon>
        <taxon>Nematoda</taxon>
        <taxon>Chromadorea</taxon>
        <taxon>Rhabditida</taxon>
        <taxon>Tylenchina</taxon>
        <taxon>Tylenchomorpha</taxon>
        <taxon>Tylenchoidea</taxon>
        <taxon>Meloidogynidae</taxon>
        <taxon>Meloidogyninae</taxon>
        <taxon>Meloidogyne</taxon>
        <taxon>Meloidogyne incognita group</taxon>
    </lineage>
</organism>
<proteinExistence type="predicted"/>
<sequence>MSFNNGQTAPSANKRARFLIRDILPHLFNDVQSGAGANTLKNYYRQIDYETDYSSKFKMMKTTGKFIIEKIPGNPEELLREIIQQCMDKTIEEAKNKSIEPECMGALISSQLLDNDIWIPIRKIEEDTIDNILNRFQLVAQSKIEKGSLIGQPFTIAIQTLGISSLPRTKSIRGRAPQATTSNLENSSCLIKIDNPNNLCLFYALEIARKYFTKELGARWNFTRYMQNKKRQMEDVFELLNTARIPQNLLEYDAVEFVPTVVDFWNNKYNDAGFKFKVFIFGNDSEKPKFTYGNENFNIPITILHTNNHFDGIKNVGGMFGLRVKYCFTCEKKFRKSKEHDLRCKSLCRFCGRIGSDRPCVATGDFFKKCDECGKNI</sequence>
<dbReference type="Proteomes" id="UP000887563">
    <property type="component" value="Unplaced"/>
</dbReference>
<evidence type="ECO:0000313" key="1">
    <source>
        <dbReference type="Proteomes" id="UP000887563"/>
    </source>
</evidence>